<gene>
    <name evidence="3" type="ORF">EHS11_02825</name>
</gene>
<dbReference type="Proteomes" id="UP000298264">
    <property type="component" value="Unassembled WGS sequence"/>
</dbReference>
<comment type="caution">
    <text evidence="3">The sequence shown here is derived from an EMBL/GenBank/DDBJ whole genome shotgun (WGS) entry which is preliminary data.</text>
</comment>
<evidence type="ECO:0000313" key="3">
    <source>
        <dbReference type="EMBL" id="TGN14067.1"/>
    </source>
</evidence>
<dbReference type="InterPro" id="IPR001791">
    <property type="entry name" value="Laminin_G"/>
</dbReference>
<keyword evidence="1" id="KW-0472">Membrane</keyword>
<dbReference type="SUPFAM" id="SSF49899">
    <property type="entry name" value="Concanavalin A-like lectins/glucanases"/>
    <property type="match status" value="1"/>
</dbReference>
<dbReference type="Pfam" id="PF13385">
    <property type="entry name" value="Laminin_G_3"/>
    <property type="match status" value="1"/>
</dbReference>
<dbReference type="RefSeq" id="WP_135762907.1">
    <property type="nucleotide sequence ID" value="NZ_RQHV01000016.1"/>
</dbReference>
<dbReference type="SMART" id="SM00282">
    <property type="entry name" value="LamG"/>
    <property type="match status" value="1"/>
</dbReference>
<evidence type="ECO:0000256" key="1">
    <source>
        <dbReference type="SAM" id="Phobius"/>
    </source>
</evidence>
<dbReference type="CDD" id="cd00110">
    <property type="entry name" value="LamG"/>
    <property type="match status" value="1"/>
</dbReference>
<dbReference type="PROSITE" id="PS50025">
    <property type="entry name" value="LAM_G_DOMAIN"/>
    <property type="match status" value="1"/>
</dbReference>
<dbReference type="Gene3D" id="2.60.120.200">
    <property type="match status" value="1"/>
</dbReference>
<keyword evidence="4" id="KW-1185">Reference proteome</keyword>
<evidence type="ECO:0000313" key="4">
    <source>
        <dbReference type="Proteomes" id="UP000298264"/>
    </source>
</evidence>
<protein>
    <submittedName>
        <fullName evidence="3">LamG domain-containing protein</fullName>
    </submittedName>
</protein>
<dbReference type="InterPro" id="IPR013320">
    <property type="entry name" value="ConA-like_dom_sf"/>
</dbReference>
<evidence type="ECO:0000259" key="2">
    <source>
        <dbReference type="PROSITE" id="PS50025"/>
    </source>
</evidence>
<feature type="transmembrane region" description="Helical" evidence="1">
    <location>
        <begin position="484"/>
        <end position="506"/>
    </location>
</feature>
<dbReference type="AlphaFoldDB" id="A0A4V3JXQ2"/>
<accession>A0A4V3JXQ2</accession>
<keyword evidence="1" id="KW-1133">Transmembrane helix</keyword>
<name>A0A4V3JXQ2_9LEPT</name>
<feature type="domain" description="Laminin G" evidence="2">
    <location>
        <begin position="111"/>
        <end position="326"/>
    </location>
</feature>
<feature type="transmembrane region" description="Helical" evidence="1">
    <location>
        <begin position="512"/>
        <end position="534"/>
    </location>
</feature>
<organism evidence="3 4">
    <name type="scientific">Leptospira ilyithenensis</name>
    <dbReference type="NCBI Taxonomy" id="2484901"/>
    <lineage>
        <taxon>Bacteria</taxon>
        <taxon>Pseudomonadati</taxon>
        <taxon>Spirochaetota</taxon>
        <taxon>Spirochaetia</taxon>
        <taxon>Leptospirales</taxon>
        <taxon>Leptospiraceae</taxon>
        <taxon>Leptospira</taxon>
    </lineage>
</organism>
<proteinExistence type="predicted"/>
<reference evidence="3" key="1">
    <citation type="journal article" date="2019" name="PLoS Negl. Trop. Dis.">
        <title>Revisiting the worldwide diversity of Leptospira species in the environment.</title>
        <authorList>
            <person name="Vincent A.T."/>
            <person name="Schiettekatte O."/>
            <person name="Bourhy P."/>
            <person name="Veyrier F.J."/>
            <person name="Picardeau M."/>
        </authorList>
    </citation>
    <scope>NUCLEOTIDE SEQUENCE [LARGE SCALE GENOMIC DNA]</scope>
    <source>
        <strain evidence="3">201400974</strain>
    </source>
</reference>
<sequence>MWNTKIVNRSDFSVIANGHAIAKNSDYTIAYVTTGVNIQVVGRGEILAIEPGPEYHSHVSTNWAVKLVSGSYEGYWGYEGNPTMTITISANGTFSIDDNIQSVPIEIVVPDFAANIASPGNITMTNNNVYNFGAGNFSVGALVKTTSPGTVISKKGTPGGQGNGGWLLVIKQGGTIKFATDDGSQFYEVISSPSRVLDGEWHHIAAIRNNGNLSIYFDGNLIPVTPSRSNPPPPLNVTNNLRLMIGGTEQSQEPYNQFVGQVEDVVLWNKAATREEIIPAMFNQLGGNEPGLIGYWNLNNHVKDSSAIKNNGTLNGSVNFIPIFHCIWAVGANSYTYCAIDNLYMTGGGDSQTRTQTIKVNAGAPYLYAILIANDGTTNFPTGVILTIKGPNGTTYNQSTDNENLLVKMSGSSLQYLIVKNPLAGDWLVTLTAPQNIGFNFDLQTLPSRDIPTTIMNTLGSIYSPGSASRYLAKRLLSENGSGFDTALAFISMSGFAALLVLTMPAAAAGGAILTTPVLATAAVTAAANALLFIKASIGLGLEASTKKLIGYVNLNAQPTLSVFVWTYRGKNQAWGHASLRLADGTHISWWPTDNRTPLLPVAFDKMPLLDSLYSAPAYSQQTYEKDVQYEGNVPPDYTIKITVLNNDNIKTWWNGFKASHQWKTLDQNCSTTVKDALVAGGVDAILSHNEQVEYKGVLVWRPDDIVAFANTIAKYNPAPTPS</sequence>
<keyword evidence="1" id="KW-0812">Transmembrane</keyword>
<dbReference type="OrthoDB" id="447835at2"/>
<dbReference type="EMBL" id="RQHV01000016">
    <property type="protein sequence ID" value="TGN14067.1"/>
    <property type="molecule type" value="Genomic_DNA"/>
</dbReference>